<comment type="subcellular location">
    <subcellularLocation>
        <location evidence="3">Cytoplasm</location>
        <location evidence="3">Cytosol</location>
    </subcellularLocation>
    <subcellularLocation>
        <location evidence="2">Endoplasmic reticulum</location>
    </subcellularLocation>
    <subcellularLocation>
        <location evidence="4">Golgi apparatus</location>
    </subcellularLocation>
    <subcellularLocation>
        <location evidence="1">Mitochondrion</location>
    </subcellularLocation>
</comment>
<evidence type="ECO:0000256" key="3">
    <source>
        <dbReference type="ARBA" id="ARBA00004514"/>
    </source>
</evidence>
<evidence type="ECO:0000256" key="1">
    <source>
        <dbReference type="ARBA" id="ARBA00004173"/>
    </source>
</evidence>
<keyword evidence="7" id="KW-0677">Repeat</keyword>
<evidence type="ECO:0000256" key="4">
    <source>
        <dbReference type="ARBA" id="ARBA00004555"/>
    </source>
</evidence>
<keyword evidence="10" id="KW-0333">Golgi apparatus</keyword>
<evidence type="ECO:0000259" key="17">
    <source>
        <dbReference type="PROSITE" id="PS51720"/>
    </source>
</evidence>
<dbReference type="Pfam" id="PF04548">
    <property type="entry name" value="AIG1"/>
    <property type="match status" value="1"/>
</dbReference>
<evidence type="ECO:0000256" key="11">
    <source>
        <dbReference type="ARBA" id="ARBA00023128"/>
    </source>
</evidence>
<dbReference type="InterPro" id="IPR006703">
    <property type="entry name" value="G_AIG1"/>
</dbReference>
<dbReference type="FunFam" id="3.40.50.300:FF:000536">
    <property type="entry name" value="GTPase IMAP family member 8"/>
    <property type="match status" value="1"/>
</dbReference>
<comment type="similarity">
    <text evidence="5">Belongs to the TRAFAC class TrmE-Era-EngA-EngB-Septin-like GTPase superfamily. AIG1/Toc34/Toc159-like paraseptin GTPase family. IAN subfamily.</text>
</comment>
<dbReference type="AlphaFoldDB" id="A0A3B4VRV9"/>
<evidence type="ECO:0000256" key="16">
    <source>
        <dbReference type="SAM" id="MobiDB-lite"/>
    </source>
</evidence>
<feature type="domain" description="AIG1-type G" evidence="17">
    <location>
        <begin position="22"/>
        <end position="228"/>
    </location>
</feature>
<dbReference type="GO" id="GO:0005739">
    <property type="term" value="C:mitochondrion"/>
    <property type="evidence" value="ECO:0007669"/>
    <property type="project" value="UniProtKB-SubCell"/>
</dbReference>
<dbReference type="Ensembl" id="ENSSDUT00000033311.1">
    <property type="protein sequence ID" value="ENSSDUP00000032750.1"/>
    <property type="gene ID" value="ENSSDUG00000023539.1"/>
</dbReference>
<dbReference type="Gene3D" id="3.40.50.300">
    <property type="entry name" value="P-loop containing nucleotide triphosphate hydrolases"/>
    <property type="match status" value="1"/>
</dbReference>
<protein>
    <recommendedName>
        <fullName evidence="14">GTPase IMAP family member 8</fullName>
    </recommendedName>
    <alternativeName>
        <fullName evidence="15">Immune-associated nucleotide-binding protein 9</fullName>
    </alternativeName>
</protein>
<keyword evidence="11" id="KW-0496">Mitochondrion</keyword>
<evidence type="ECO:0000256" key="12">
    <source>
        <dbReference type="ARBA" id="ARBA00023134"/>
    </source>
</evidence>
<name>A0A3B4VRV9_SERDU</name>
<reference evidence="18" key="1">
    <citation type="submission" date="2025-08" db="UniProtKB">
        <authorList>
            <consortium name="Ensembl"/>
        </authorList>
    </citation>
    <scope>IDENTIFICATION</scope>
</reference>
<dbReference type="GO" id="GO:0005829">
    <property type="term" value="C:cytosol"/>
    <property type="evidence" value="ECO:0007669"/>
    <property type="project" value="UniProtKB-SubCell"/>
</dbReference>
<dbReference type="GO" id="GO:0005783">
    <property type="term" value="C:endoplasmic reticulum"/>
    <property type="evidence" value="ECO:0007669"/>
    <property type="project" value="UniProtKB-SubCell"/>
</dbReference>
<dbReference type="PROSITE" id="PS51720">
    <property type="entry name" value="G_AIG1"/>
    <property type="match status" value="1"/>
</dbReference>
<evidence type="ECO:0000313" key="19">
    <source>
        <dbReference type="Proteomes" id="UP000261420"/>
    </source>
</evidence>
<dbReference type="PANTHER" id="PTHR10903:SF188">
    <property type="entry name" value="GTPASE IMAP FAMILY MEMBER 2-LIKE-RELATED"/>
    <property type="match status" value="1"/>
</dbReference>
<proteinExistence type="inferred from homology"/>
<dbReference type="InterPro" id="IPR045058">
    <property type="entry name" value="GIMA/IAN/Toc"/>
</dbReference>
<sequence length="237" mass="27351">NVHFFADDNAICPRLHPRRPKEERVNLVLLGMAGTGKSSSGNTILRYEYFLSKPSSKQVTMECKEVEQEINSRPVRVIDTPDIFNDDIKPPVKDKHVKRCRELCRSDPCVYLLVMQVGRFTDGERDVLKKLEKAFGRNVHEQTILLFTRGEELQRADMSLEDFLQSCQPELKHIVEKCDKRCVFFENRTPGSYQVEKLMQTVNSLIQKQSKAQLQPSSYTPTPYTQFPQSHGGSSRW</sequence>
<evidence type="ECO:0000256" key="13">
    <source>
        <dbReference type="ARBA" id="ARBA00056809"/>
    </source>
</evidence>
<keyword evidence="19" id="KW-1185">Reference proteome</keyword>
<evidence type="ECO:0000256" key="2">
    <source>
        <dbReference type="ARBA" id="ARBA00004240"/>
    </source>
</evidence>
<dbReference type="SUPFAM" id="SSF52540">
    <property type="entry name" value="P-loop containing nucleoside triphosphate hydrolases"/>
    <property type="match status" value="1"/>
</dbReference>
<dbReference type="OMA" id="HCRSAEN"/>
<evidence type="ECO:0000256" key="10">
    <source>
        <dbReference type="ARBA" id="ARBA00023034"/>
    </source>
</evidence>
<evidence type="ECO:0000313" key="18">
    <source>
        <dbReference type="Ensembl" id="ENSSDUP00000032750.1"/>
    </source>
</evidence>
<evidence type="ECO:0000256" key="7">
    <source>
        <dbReference type="ARBA" id="ARBA00022737"/>
    </source>
</evidence>
<accession>A0A3B4VRV9</accession>
<evidence type="ECO:0000256" key="9">
    <source>
        <dbReference type="ARBA" id="ARBA00022824"/>
    </source>
</evidence>
<dbReference type="InterPro" id="IPR027417">
    <property type="entry name" value="P-loop_NTPase"/>
</dbReference>
<keyword evidence="9" id="KW-0256">Endoplasmic reticulum</keyword>
<organism evidence="18 19">
    <name type="scientific">Seriola dumerili</name>
    <name type="common">Greater amberjack</name>
    <name type="synonym">Caranx dumerili</name>
    <dbReference type="NCBI Taxonomy" id="41447"/>
    <lineage>
        <taxon>Eukaryota</taxon>
        <taxon>Metazoa</taxon>
        <taxon>Chordata</taxon>
        <taxon>Craniata</taxon>
        <taxon>Vertebrata</taxon>
        <taxon>Euteleostomi</taxon>
        <taxon>Actinopterygii</taxon>
        <taxon>Neopterygii</taxon>
        <taxon>Teleostei</taxon>
        <taxon>Neoteleostei</taxon>
        <taxon>Acanthomorphata</taxon>
        <taxon>Carangaria</taxon>
        <taxon>Carangiformes</taxon>
        <taxon>Carangidae</taxon>
        <taxon>Seriola</taxon>
    </lineage>
</organism>
<evidence type="ECO:0000256" key="15">
    <source>
        <dbReference type="ARBA" id="ARBA00077278"/>
    </source>
</evidence>
<dbReference type="GO" id="GO:0005794">
    <property type="term" value="C:Golgi apparatus"/>
    <property type="evidence" value="ECO:0007669"/>
    <property type="project" value="UniProtKB-SubCell"/>
</dbReference>
<keyword evidence="12" id="KW-0342">GTP-binding</keyword>
<evidence type="ECO:0000256" key="8">
    <source>
        <dbReference type="ARBA" id="ARBA00022741"/>
    </source>
</evidence>
<evidence type="ECO:0000256" key="14">
    <source>
        <dbReference type="ARBA" id="ARBA00073539"/>
    </source>
</evidence>
<evidence type="ECO:0000256" key="6">
    <source>
        <dbReference type="ARBA" id="ARBA00022490"/>
    </source>
</evidence>
<dbReference type="PANTHER" id="PTHR10903">
    <property type="entry name" value="GTPASE, IMAP FAMILY MEMBER-RELATED"/>
    <property type="match status" value="1"/>
</dbReference>
<feature type="region of interest" description="Disordered" evidence="16">
    <location>
        <begin position="213"/>
        <end position="237"/>
    </location>
</feature>
<dbReference type="GO" id="GO:0005525">
    <property type="term" value="F:GTP binding"/>
    <property type="evidence" value="ECO:0007669"/>
    <property type="project" value="UniProtKB-KW"/>
</dbReference>
<dbReference type="STRING" id="41447.ENSSDUP00000032750"/>
<dbReference type="GeneTree" id="ENSGT01140000282522"/>
<keyword evidence="8" id="KW-0547">Nucleotide-binding</keyword>
<keyword evidence="6" id="KW-0963">Cytoplasm</keyword>
<evidence type="ECO:0000256" key="5">
    <source>
        <dbReference type="ARBA" id="ARBA00008535"/>
    </source>
</evidence>
<comment type="function">
    <text evidence="13">Exerts an anti-apoptotic effect in the immune system and is involved in responses to infections.</text>
</comment>
<reference evidence="18" key="2">
    <citation type="submission" date="2025-09" db="UniProtKB">
        <authorList>
            <consortium name="Ensembl"/>
        </authorList>
    </citation>
    <scope>IDENTIFICATION</scope>
</reference>
<dbReference type="Proteomes" id="UP000261420">
    <property type="component" value="Unplaced"/>
</dbReference>